<dbReference type="GO" id="GO:0016757">
    <property type="term" value="F:glycosyltransferase activity"/>
    <property type="evidence" value="ECO:0007669"/>
    <property type="project" value="TreeGrafter"/>
</dbReference>
<dbReference type="EMBL" id="APNK01000002">
    <property type="protein sequence ID" value="KEZ78806.1"/>
    <property type="molecule type" value="Genomic_DNA"/>
</dbReference>
<dbReference type="STRING" id="1304275.C41B8_01712"/>
<evidence type="ECO:0000313" key="2">
    <source>
        <dbReference type="Proteomes" id="UP000028302"/>
    </source>
</evidence>
<dbReference type="PATRIC" id="fig|1304275.5.peg.346"/>
<comment type="caution">
    <text evidence="1">The sequence shown here is derived from an EMBL/GenBank/DDBJ whole genome shotgun (WGS) entry which is preliminary data.</text>
</comment>
<sequence>MSVSGGWGQVYELPFVAVARWRGMPVYLHHHSFAYLDRRSRLTGWLMRLAGPECVHIALSTGMASRLQAQYSVKQAVAVSNTVFFLQPDTTTEATTFAPRRKLHTLGLLSNLAEEKGVFLFLDLMAAARDAGLSLRGMLAGPFQDDETERRVRARLTHLPAVEYVGPKYGAEKDAFFASIDVFVFPTTYVNEAEPLVLHEAMQRGIPVIAYGRGAIPEIVGAESGLVVDPAVLFVPAALDCLRVWLHEPAVLEAASSAAVRRCVETYSASERRWLASRDALVDGVAMASPSEEQSRSTSSKV</sequence>
<keyword evidence="2" id="KW-1185">Reference proteome</keyword>
<dbReference type="eggNOG" id="COG0438">
    <property type="taxonomic scope" value="Bacteria"/>
</dbReference>
<dbReference type="CDD" id="cd03801">
    <property type="entry name" value="GT4_PimA-like"/>
    <property type="match status" value="1"/>
</dbReference>
<keyword evidence="1" id="KW-0808">Transferase</keyword>
<dbReference type="PANTHER" id="PTHR45947">
    <property type="entry name" value="SULFOQUINOVOSYL TRANSFERASE SQD2"/>
    <property type="match status" value="1"/>
</dbReference>
<dbReference type="InterPro" id="IPR050194">
    <property type="entry name" value="Glycosyltransferase_grp1"/>
</dbReference>
<evidence type="ECO:0000313" key="1">
    <source>
        <dbReference type="EMBL" id="KEZ78806.1"/>
    </source>
</evidence>
<dbReference type="SUPFAM" id="SSF53756">
    <property type="entry name" value="UDP-Glycosyltransferase/glycogen phosphorylase"/>
    <property type="match status" value="1"/>
</dbReference>
<dbReference type="AlphaFoldDB" id="A0A084IQ22"/>
<organism evidence="1 2">
    <name type="scientific">Salinisphaera hydrothermalis (strain C41B8)</name>
    <dbReference type="NCBI Taxonomy" id="1304275"/>
    <lineage>
        <taxon>Bacteria</taxon>
        <taxon>Pseudomonadati</taxon>
        <taxon>Pseudomonadota</taxon>
        <taxon>Gammaproteobacteria</taxon>
        <taxon>Salinisphaerales</taxon>
        <taxon>Salinisphaeraceae</taxon>
        <taxon>Salinisphaera</taxon>
    </lineage>
</organism>
<proteinExistence type="predicted"/>
<accession>A0A084IQ22</accession>
<dbReference type="Gene3D" id="3.40.50.2000">
    <property type="entry name" value="Glycogen Phosphorylase B"/>
    <property type="match status" value="2"/>
</dbReference>
<dbReference type="Pfam" id="PF13692">
    <property type="entry name" value="Glyco_trans_1_4"/>
    <property type="match status" value="1"/>
</dbReference>
<protein>
    <submittedName>
        <fullName evidence="1">Glycosyl transferase</fullName>
    </submittedName>
</protein>
<name>A0A084IQ22_SALHC</name>
<gene>
    <name evidence="1" type="ORF">C41B8_01712</name>
</gene>
<reference evidence="1 2" key="1">
    <citation type="submission" date="2013-03" db="EMBL/GenBank/DDBJ databases">
        <title>Salinisphaera hydrothermalis C41B8 Genome Sequencing.</title>
        <authorList>
            <person name="Li C."/>
            <person name="Lai Q."/>
            <person name="Shao Z."/>
        </authorList>
    </citation>
    <scope>NUCLEOTIDE SEQUENCE [LARGE SCALE GENOMIC DNA]</scope>
    <source>
        <strain evidence="1 2">C41B8</strain>
    </source>
</reference>
<dbReference type="PANTHER" id="PTHR45947:SF3">
    <property type="entry name" value="SULFOQUINOVOSYL TRANSFERASE SQD2"/>
    <property type="match status" value="1"/>
</dbReference>
<dbReference type="Proteomes" id="UP000028302">
    <property type="component" value="Unassembled WGS sequence"/>
</dbReference>